<protein>
    <submittedName>
        <fullName evidence="1">Uncharacterized protein</fullName>
    </submittedName>
</protein>
<accession>A0A1E4SK75</accession>
<dbReference type="GeneID" id="30984657"/>
<proteinExistence type="predicted"/>
<dbReference type="AlphaFoldDB" id="A0A1E4SK75"/>
<evidence type="ECO:0000313" key="1">
    <source>
        <dbReference type="EMBL" id="ODV79904.1"/>
    </source>
</evidence>
<gene>
    <name evidence="1" type="ORF">CANTADRAFT_5597</name>
</gene>
<reference evidence="2" key="1">
    <citation type="submission" date="2016-05" db="EMBL/GenBank/DDBJ databases">
        <title>Comparative genomics of biotechnologically important yeasts.</title>
        <authorList>
            <consortium name="DOE Joint Genome Institute"/>
            <person name="Riley R."/>
            <person name="Haridas S."/>
            <person name="Wolfe K.H."/>
            <person name="Lopes M.R."/>
            <person name="Hittinger C.T."/>
            <person name="Goker M."/>
            <person name="Salamov A."/>
            <person name="Wisecaver J."/>
            <person name="Long T.M."/>
            <person name="Aerts A.L."/>
            <person name="Barry K."/>
            <person name="Choi C."/>
            <person name="Clum A."/>
            <person name="Coughlan A.Y."/>
            <person name="Deshpande S."/>
            <person name="Douglass A.P."/>
            <person name="Hanson S.J."/>
            <person name="Klenk H.-P."/>
            <person name="Labutti K."/>
            <person name="Lapidus A."/>
            <person name="Lindquist E."/>
            <person name="Lipzen A."/>
            <person name="Meier-Kolthoff J.P."/>
            <person name="Ohm R.A."/>
            <person name="Otillar R.P."/>
            <person name="Pangilinan J."/>
            <person name="Peng Y."/>
            <person name="Rokas A."/>
            <person name="Rosa C.A."/>
            <person name="Scheuner C."/>
            <person name="Sibirny A.A."/>
            <person name="Slot J.C."/>
            <person name="Stielow J.B."/>
            <person name="Sun H."/>
            <person name="Kurtzman C.P."/>
            <person name="Blackwell M."/>
            <person name="Grigoriev I.V."/>
            <person name="Jeffries T.W."/>
        </authorList>
    </citation>
    <scope>NUCLEOTIDE SEQUENCE [LARGE SCALE GENOMIC DNA]</scope>
    <source>
        <strain evidence="2">NRRL Y-17324</strain>
    </source>
</reference>
<dbReference type="RefSeq" id="XP_020065026.1">
    <property type="nucleotide sequence ID" value="XM_020210521.1"/>
</dbReference>
<name>A0A1E4SK75_9ASCO</name>
<evidence type="ECO:0000313" key="2">
    <source>
        <dbReference type="Proteomes" id="UP000094285"/>
    </source>
</evidence>
<dbReference type="Proteomes" id="UP000094285">
    <property type="component" value="Unassembled WGS sequence"/>
</dbReference>
<organism evidence="1 2">
    <name type="scientific">Suhomyces tanzawaensis NRRL Y-17324</name>
    <dbReference type="NCBI Taxonomy" id="984487"/>
    <lineage>
        <taxon>Eukaryota</taxon>
        <taxon>Fungi</taxon>
        <taxon>Dikarya</taxon>
        <taxon>Ascomycota</taxon>
        <taxon>Saccharomycotina</taxon>
        <taxon>Pichiomycetes</taxon>
        <taxon>Debaryomycetaceae</taxon>
        <taxon>Suhomyces</taxon>
    </lineage>
</organism>
<dbReference type="EMBL" id="KV453911">
    <property type="protein sequence ID" value="ODV79904.1"/>
    <property type="molecule type" value="Genomic_DNA"/>
</dbReference>
<sequence>MEPENEIKMVGLCHLDQQGCKMGLVPFMKQPTGVWRVPVGCGTEGHDKYIRAVMGRQTTIIIRHSTITMQLKTFLVVLVVAFHAAASVNKVDILPTITEEEEEGVEKYTNLAA</sequence>
<keyword evidence="2" id="KW-1185">Reference proteome</keyword>